<organism evidence="3 4">
    <name type="scientific">Penicillium brevicompactum</name>
    <dbReference type="NCBI Taxonomy" id="5074"/>
    <lineage>
        <taxon>Eukaryota</taxon>
        <taxon>Fungi</taxon>
        <taxon>Dikarya</taxon>
        <taxon>Ascomycota</taxon>
        <taxon>Pezizomycotina</taxon>
        <taxon>Eurotiomycetes</taxon>
        <taxon>Eurotiomycetidae</taxon>
        <taxon>Eurotiales</taxon>
        <taxon>Aspergillaceae</taxon>
        <taxon>Penicillium</taxon>
    </lineage>
</organism>
<comment type="caution">
    <text evidence="3">The sequence shown here is derived from an EMBL/GenBank/DDBJ whole genome shotgun (WGS) entry which is preliminary data.</text>
</comment>
<reference evidence="3" key="2">
    <citation type="journal article" date="2023" name="IMA Fungus">
        <title>Comparative genomic study of the Penicillium genus elucidates a diverse pangenome and 15 lateral gene transfer events.</title>
        <authorList>
            <person name="Petersen C."/>
            <person name="Sorensen T."/>
            <person name="Nielsen M.R."/>
            <person name="Sondergaard T.E."/>
            <person name="Sorensen J.L."/>
            <person name="Fitzpatrick D.A."/>
            <person name="Frisvad J.C."/>
            <person name="Nielsen K.L."/>
        </authorList>
    </citation>
    <scope>NUCLEOTIDE SEQUENCE</scope>
    <source>
        <strain evidence="3">IBT 35675</strain>
    </source>
</reference>
<evidence type="ECO:0000313" key="3">
    <source>
        <dbReference type="EMBL" id="KAJ5362716.1"/>
    </source>
</evidence>
<name>A0A9W9RM13_PENBR</name>
<reference evidence="3" key="1">
    <citation type="submission" date="2022-12" db="EMBL/GenBank/DDBJ databases">
        <authorList>
            <person name="Petersen C."/>
        </authorList>
    </citation>
    <scope>NUCLEOTIDE SEQUENCE</scope>
    <source>
        <strain evidence="3">IBT 35675</strain>
    </source>
</reference>
<accession>A0A9W9RM13</accession>
<keyword evidence="4" id="KW-1185">Reference proteome</keyword>
<dbReference type="Proteomes" id="UP001148299">
    <property type="component" value="Unassembled WGS sequence"/>
</dbReference>
<feature type="transmembrane region" description="Helical" evidence="2">
    <location>
        <begin position="76"/>
        <end position="96"/>
    </location>
</feature>
<proteinExistence type="predicted"/>
<feature type="region of interest" description="Disordered" evidence="1">
    <location>
        <begin position="1"/>
        <end position="21"/>
    </location>
</feature>
<gene>
    <name evidence="3" type="ORF">N7541_003560</name>
</gene>
<keyword evidence="2" id="KW-0812">Transmembrane</keyword>
<dbReference type="EMBL" id="JAPZBR010000002">
    <property type="protein sequence ID" value="KAJ5362716.1"/>
    <property type="molecule type" value="Genomic_DNA"/>
</dbReference>
<keyword evidence="2" id="KW-0472">Membrane</keyword>
<feature type="compositionally biased region" description="Basic and acidic residues" evidence="1">
    <location>
        <begin position="128"/>
        <end position="137"/>
    </location>
</feature>
<keyword evidence="2" id="KW-1133">Transmembrane helix</keyword>
<sequence length="137" mass="15763">MPTGNFNTNKPDISKPYSSEAENLSRRFKTQNGHNGSNSRWAKSQAYEVSHLSPSEIRIPVDDVDFEMCRYRFRNLAVFSIFGMLSGSWLMFRFLAQRRGAMLANSHELASFRSGESKRTDQGSYEGEDARKLRNKR</sequence>
<evidence type="ECO:0000313" key="4">
    <source>
        <dbReference type="Proteomes" id="UP001148299"/>
    </source>
</evidence>
<feature type="region of interest" description="Disordered" evidence="1">
    <location>
        <begin position="112"/>
        <end position="137"/>
    </location>
</feature>
<evidence type="ECO:0000256" key="1">
    <source>
        <dbReference type="SAM" id="MobiDB-lite"/>
    </source>
</evidence>
<dbReference type="AlphaFoldDB" id="A0A9W9RM13"/>
<evidence type="ECO:0000256" key="2">
    <source>
        <dbReference type="SAM" id="Phobius"/>
    </source>
</evidence>
<protein>
    <submittedName>
        <fullName evidence="3">Uncharacterized protein</fullName>
    </submittedName>
</protein>